<gene>
    <name evidence="2" type="ORF">UX45_C0021G0004</name>
</gene>
<dbReference type="Proteomes" id="UP000034705">
    <property type="component" value="Unassembled WGS sequence"/>
</dbReference>
<name>A0A0G1PHS6_9BACT</name>
<feature type="region of interest" description="Disordered" evidence="1">
    <location>
        <begin position="73"/>
        <end position="103"/>
    </location>
</feature>
<accession>A0A0G1PHS6</accession>
<dbReference type="EMBL" id="LCMG01000021">
    <property type="protein sequence ID" value="KKU32232.1"/>
    <property type="molecule type" value="Genomic_DNA"/>
</dbReference>
<evidence type="ECO:0000256" key="1">
    <source>
        <dbReference type="SAM" id="MobiDB-lite"/>
    </source>
</evidence>
<protein>
    <submittedName>
        <fullName evidence="2">Uncharacterized protein</fullName>
    </submittedName>
</protein>
<organism evidence="2 3">
    <name type="scientific">Candidatus Uhrbacteria bacterium GW2011_GWF2_46_218</name>
    <dbReference type="NCBI Taxonomy" id="1619001"/>
    <lineage>
        <taxon>Bacteria</taxon>
        <taxon>Candidatus Uhriibacteriota</taxon>
    </lineage>
</organism>
<evidence type="ECO:0000313" key="3">
    <source>
        <dbReference type="Proteomes" id="UP000034705"/>
    </source>
</evidence>
<sequence>MATFEKHYIGKGTQVENLDIVRIVLPVEGLEKAVFEKNGVKYLSFEVAKLKQEDKFGRTHTCYYQTKVSAAIPTQPYGPEEQKKAQKPSRKKQAKPAEDDLPF</sequence>
<evidence type="ECO:0000313" key="2">
    <source>
        <dbReference type="EMBL" id="KKU32232.1"/>
    </source>
</evidence>
<reference evidence="2 3" key="1">
    <citation type="journal article" date="2015" name="Nature">
        <title>rRNA introns, odd ribosomes, and small enigmatic genomes across a large radiation of phyla.</title>
        <authorList>
            <person name="Brown C.T."/>
            <person name="Hug L.A."/>
            <person name="Thomas B.C."/>
            <person name="Sharon I."/>
            <person name="Castelle C.J."/>
            <person name="Singh A."/>
            <person name="Wilkins M.J."/>
            <person name="Williams K.H."/>
            <person name="Banfield J.F."/>
        </authorList>
    </citation>
    <scope>NUCLEOTIDE SEQUENCE [LARGE SCALE GENOMIC DNA]</scope>
</reference>
<comment type="caution">
    <text evidence="2">The sequence shown here is derived from an EMBL/GenBank/DDBJ whole genome shotgun (WGS) entry which is preliminary data.</text>
</comment>
<dbReference type="AlphaFoldDB" id="A0A0G1PHS6"/>
<proteinExistence type="predicted"/>
<feature type="compositionally biased region" description="Basic residues" evidence="1">
    <location>
        <begin position="85"/>
        <end position="94"/>
    </location>
</feature>